<reference evidence="1" key="1">
    <citation type="submission" date="2021-03" db="EMBL/GenBank/DDBJ databases">
        <title>Whole genome shotgun sequence of Actinoplanes consettensis NBRC 14913.</title>
        <authorList>
            <person name="Komaki H."/>
            <person name="Tamura T."/>
        </authorList>
    </citation>
    <scope>NUCLEOTIDE SEQUENCE</scope>
    <source>
        <strain evidence="1">NBRC 14913</strain>
    </source>
</reference>
<evidence type="ECO:0000313" key="1">
    <source>
        <dbReference type="EMBL" id="GIM82224.1"/>
    </source>
</evidence>
<dbReference type="EMBL" id="BOQP01000050">
    <property type="protein sequence ID" value="GIM82224.1"/>
    <property type="molecule type" value="Genomic_DNA"/>
</dbReference>
<organism evidence="1 2">
    <name type="scientific">Winogradskya consettensis</name>
    <dbReference type="NCBI Taxonomy" id="113560"/>
    <lineage>
        <taxon>Bacteria</taxon>
        <taxon>Bacillati</taxon>
        <taxon>Actinomycetota</taxon>
        <taxon>Actinomycetes</taxon>
        <taxon>Micromonosporales</taxon>
        <taxon>Micromonosporaceae</taxon>
        <taxon>Winogradskya</taxon>
    </lineage>
</organism>
<proteinExistence type="predicted"/>
<evidence type="ECO:0000313" key="2">
    <source>
        <dbReference type="Proteomes" id="UP000680865"/>
    </source>
</evidence>
<comment type="caution">
    <text evidence="1">The sequence shown here is derived from an EMBL/GenBank/DDBJ whole genome shotgun (WGS) entry which is preliminary data.</text>
</comment>
<accession>A0A919SZI6</accession>
<gene>
    <name evidence="1" type="ORF">Aco04nite_80510</name>
</gene>
<dbReference type="AlphaFoldDB" id="A0A919SZI6"/>
<name>A0A919SZI6_9ACTN</name>
<keyword evidence="2" id="KW-1185">Reference proteome</keyword>
<dbReference type="Proteomes" id="UP000680865">
    <property type="component" value="Unassembled WGS sequence"/>
</dbReference>
<sequence>MRLSPPGPIHSEPWQSMGRSVGDLDRLITPAAADPDQRWRRAVLAQDTAIALVVPMDAAKLIANWFAFPRRRSRSLRSAPGRILHASGVDRTHVVSARR</sequence>
<protein>
    <submittedName>
        <fullName evidence="1">Uncharacterized protein</fullName>
    </submittedName>
</protein>